<comment type="caution">
    <text evidence="3">The sequence shown here is derived from an EMBL/GenBank/DDBJ whole genome shotgun (WGS) entry which is preliminary data.</text>
</comment>
<name>A0ABU9H6X7_9GAMM</name>
<evidence type="ECO:0000313" key="4">
    <source>
        <dbReference type="Proteomes" id="UP001366060"/>
    </source>
</evidence>
<evidence type="ECO:0000256" key="1">
    <source>
        <dbReference type="SAM" id="Phobius"/>
    </source>
</evidence>
<keyword evidence="1" id="KW-1133">Transmembrane helix</keyword>
<feature type="transmembrane region" description="Helical" evidence="1">
    <location>
        <begin position="31"/>
        <end position="51"/>
    </location>
</feature>
<dbReference type="InterPro" id="IPR032389">
    <property type="entry name" value="GspB_C"/>
</dbReference>
<reference evidence="3 4" key="1">
    <citation type="submission" date="2024-02" db="EMBL/GenBank/DDBJ databases">
        <title>Bacteria isolated from the canopy kelp, Nereocystis luetkeana.</title>
        <authorList>
            <person name="Pfister C.A."/>
            <person name="Younker I.T."/>
            <person name="Light S.H."/>
        </authorList>
    </citation>
    <scope>NUCLEOTIDE SEQUENCE [LARGE SCALE GENOMIC DNA]</scope>
    <source>
        <strain evidence="3 4">TI.2.07</strain>
    </source>
</reference>
<dbReference type="Pfam" id="PF16537">
    <property type="entry name" value="T2SSB"/>
    <property type="match status" value="1"/>
</dbReference>
<feature type="domain" description="Type II secretion system protein GspB C-terminal" evidence="2">
    <location>
        <begin position="202"/>
        <end position="259"/>
    </location>
</feature>
<accession>A0ABU9H6X7</accession>
<keyword evidence="4" id="KW-1185">Reference proteome</keyword>
<dbReference type="RefSeq" id="WP_341626404.1">
    <property type="nucleotide sequence ID" value="NZ_JBAKBA010000001.1"/>
</dbReference>
<proteinExistence type="predicted"/>
<gene>
    <name evidence="3" type="ORF">V6255_00630</name>
</gene>
<keyword evidence="1" id="KW-0472">Membrane</keyword>
<protein>
    <submittedName>
        <fullName evidence="3">General secretion pathway protein GspB</fullName>
    </submittedName>
</protein>
<dbReference type="Proteomes" id="UP001366060">
    <property type="component" value="Unassembled WGS sequence"/>
</dbReference>
<sequence>MSTILKALEKNKEQNQPVIVDKSADTIWKSMMVAALLVIVILLTIVVFLLFKPTVEAAKPIPYIPSVAELIHAAPEQKNPHYDSLVSEVDFNTAPLPTVSQKTEMEWTPAVKANVNAGKNSVAKNAESDQLIIDGSVPKRSISSKQDTNHISLDDVPDDLQQRFALAVEEESNTTFTEYVDKDEELVTSDIASMPARFQYRVPVMRYDSHVYSSEAKDRWIRINGVDLRVGESLGEIELVDILPHQSIFRLGKQSFTLESLQDWKG</sequence>
<evidence type="ECO:0000259" key="2">
    <source>
        <dbReference type="Pfam" id="PF16537"/>
    </source>
</evidence>
<organism evidence="3 4">
    <name type="scientific">Psychromonas arctica</name>
    <dbReference type="NCBI Taxonomy" id="168275"/>
    <lineage>
        <taxon>Bacteria</taxon>
        <taxon>Pseudomonadati</taxon>
        <taxon>Pseudomonadota</taxon>
        <taxon>Gammaproteobacteria</taxon>
        <taxon>Alteromonadales</taxon>
        <taxon>Psychromonadaceae</taxon>
        <taxon>Psychromonas</taxon>
    </lineage>
</organism>
<evidence type="ECO:0000313" key="3">
    <source>
        <dbReference type="EMBL" id="MEL0657629.1"/>
    </source>
</evidence>
<dbReference type="EMBL" id="JBAKBA010000001">
    <property type="protein sequence ID" value="MEL0657629.1"/>
    <property type="molecule type" value="Genomic_DNA"/>
</dbReference>
<keyword evidence="1" id="KW-0812">Transmembrane</keyword>